<feature type="compositionally biased region" description="Pro residues" evidence="1">
    <location>
        <begin position="13"/>
        <end position="31"/>
    </location>
</feature>
<dbReference type="EMBL" id="OX459945">
    <property type="protein sequence ID" value="CAI9179743.1"/>
    <property type="molecule type" value="Genomic_DNA"/>
</dbReference>
<feature type="compositionally biased region" description="Pro residues" evidence="1">
    <location>
        <begin position="107"/>
        <end position="121"/>
    </location>
</feature>
<feature type="compositionally biased region" description="Basic and acidic residues" evidence="1">
    <location>
        <begin position="190"/>
        <end position="202"/>
    </location>
</feature>
<keyword evidence="3" id="KW-1185">Reference proteome</keyword>
<feature type="region of interest" description="Disordered" evidence="1">
    <location>
        <begin position="141"/>
        <end position="259"/>
    </location>
</feature>
<feature type="region of interest" description="Disordered" evidence="1">
    <location>
        <begin position="1"/>
        <end position="34"/>
    </location>
</feature>
<reference evidence="2" key="1">
    <citation type="submission" date="2023-04" db="EMBL/GenBank/DDBJ databases">
        <authorList>
            <consortium name="ELIXIR-Norway"/>
        </authorList>
    </citation>
    <scope>NUCLEOTIDE SEQUENCE [LARGE SCALE GENOMIC DNA]</scope>
</reference>
<evidence type="ECO:0000256" key="1">
    <source>
        <dbReference type="SAM" id="MobiDB-lite"/>
    </source>
</evidence>
<protein>
    <submittedName>
        <fullName evidence="2">Uncharacterized protein</fullName>
    </submittedName>
</protein>
<proteinExistence type="predicted"/>
<feature type="region of interest" description="Disordered" evidence="1">
    <location>
        <begin position="47"/>
        <end position="123"/>
    </location>
</feature>
<name>A0ABN9A1S8_RANTA</name>
<sequence length="259" mass="27936">MASALGRAARIPPATPLPQFPPSPGALPPPTHSLTFLLSCPHSALSENSRSTLQFSPRRQILPLTSGQDERGGRRQSGRDGAEEDRRVRWEPQAEVCGGAHPGVRAPLPPRAAPGGPPPPAAARCVTRALRAEYRLSLARPQPDAWEREQGLGSAGGKGVGWRRRGGGRGRGGWSHLVTERARSSGQEKPGTESARREDPRRAARPRGACPALWFERRSGEDKSRPLGPGPPPLLPRGNPRNPRRPGHRRPGHLLPRPS</sequence>
<feature type="compositionally biased region" description="Basic residues" evidence="1">
    <location>
        <begin position="242"/>
        <end position="252"/>
    </location>
</feature>
<accession>A0ABN9A1S8</accession>
<dbReference type="Proteomes" id="UP001176941">
    <property type="component" value="Chromosome 9"/>
</dbReference>
<evidence type="ECO:0000313" key="2">
    <source>
        <dbReference type="EMBL" id="CAI9179743.1"/>
    </source>
</evidence>
<feature type="compositionally biased region" description="Basic and acidic residues" evidence="1">
    <location>
        <begin position="215"/>
        <end position="225"/>
    </location>
</feature>
<evidence type="ECO:0000313" key="3">
    <source>
        <dbReference type="Proteomes" id="UP001176941"/>
    </source>
</evidence>
<feature type="compositionally biased region" description="Basic and acidic residues" evidence="1">
    <location>
        <begin position="68"/>
        <end position="92"/>
    </location>
</feature>
<feature type="compositionally biased region" description="Polar residues" evidence="1">
    <location>
        <begin position="47"/>
        <end position="67"/>
    </location>
</feature>
<organism evidence="2 3">
    <name type="scientific">Rangifer tarandus platyrhynchus</name>
    <name type="common">Svalbard reindeer</name>
    <dbReference type="NCBI Taxonomy" id="3082113"/>
    <lineage>
        <taxon>Eukaryota</taxon>
        <taxon>Metazoa</taxon>
        <taxon>Chordata</taxon>
        <taxon>Craniata</taxon>
        <taxon>Vertebrata</taxon>
        <taxon>Euteleostomi</taxon>
        <taxon>Mammalia</taxon>
        <taxon>Eutheria</taxon>
        <taxon>Laurasiatheria</taxon>
        <taxon>Artiodactyla</taxon>
        <taxon>Ruminantia</taxon>
        <taxon>Pecora</taxon>
        <taxon>Cervidae</taxon>
        <taxon>Odocoileinae</taxon>
        <taxon>Rangifer</taxon>
    </lineage>
</organism>
<gene>
    <name evidence="2" type="ORF">MRATA1EN1_LOCUS28705</name>
</gene>